<evidence type="ECO:0000256" key="7">
    <source>
        <dbReference type="ARBA" id="ARBA00023033"/>
    </source>
</evidence>
<dbReference type="PANTHER" id="PTHR24305">
    <property type="entry name" value="CYTOCHROME P450"/>
    <property type="match status" value="1"/>
</dbReference>
<organism evidence="11 12">
    <name type="scientific">Ophiocordyceps australis</name>
    <dbReference type="NCBI Taxonomy" id="1399860"/>
    <lineage>
        <taxon>Eukaryota</taxon>
        <taxon>Fungi</taxon>
        <taxon>Dikarya</taxon>
        <taxon>Ascomycota</taxon>
        <taxon>Pezizomycotina</taxon>
        <taxon>Sordariomycetes</taxon>
        <taxon>Hypocreomycetidae</taxon>
        <taxon>Hypocreales</taxon>
        <taxon>Ophiocordycipitaceae</taxon>
        <taxon>Ophiocordyceps</taxon>
    </lineage>
</organism>
<evidence type="ECO:0000256" key="4">
    <source>
        <dbReference type="ARBA" id="ARBA00022723"/>
    </source>
</evidence>
<sequence length="541" mass="60978">MAARDIIVDLTWSQLVCFIASLWLIYALGLSVSRLWLSPISHIPGPRLAALTQFYEFYYDVVLGGQYTFKIGDLHRQYGPVVRINPWEVHVLDPDFHADLYGSSIKPRNKWTFYAKQFGAPYSSLATIDHYHHKLRRNALNHFFSTQSVRKLQPVLEERVNVLLDALVRYASKQSGRPLNIMYPFSAFSNDVINEYAFARCGHLIEKHDFGAQVTDNLLQGTHMGVFVKHANWALSLVNSLPESLSGRWIPGWGGFLEMKKDIVGQINEIQEAEHTDKWQLDASHATIFHELLSSPLLPAEEKTPERLAQEGQILVQGGTLTSAWTLTMAAFHLIHRPETLRKLRDELFEAIPNPDEVVPLAKLESLPYLRAVVKEALRHNIGTSGRLPRIAPDETLVCKDAKTGKSWSLPPGTVVSMSPYHVVMNEQHFSDPLGFHPERWLSSEGETLDRHLHIFGGGTRICLGMALAYGELYLLLAKLFRRWGGGGTVNGSDQGDRRPGDIGVLKIYESTPKDCQMASDYFVPIPYKGSKGLRFVLETN</sequence>
<evidence type="ECO:0000256" key="3">
    <source>
        <dbReference type="ARBA" id="ARBA00022617"/>
    </source>
</evidence>
<dbReference type="Proteomes" id="UP000226192">
    <property type="component" value="Unassembled WGS sequence"/>
</dbReference>
<dbReference type="PANTHER" id="PTHR24305:SF157">
    <property type="entry name" value="N-ACETYLTRYPTOPHAN 6-HYDROXYLASE IVOC-RELATED"/>
    <property type="match status" value="1"/>
</dbReference>
<evidence type="ECO:0000256" key="8">
    <source>
        <dbReference type="PIRSR" id="PIRSR602401-1"/>
    </source>
</evidence>
<comment type="similarity">
    <text evidence="2 9">Belongs to the cytochrome P450 family.</text>
</comment>
<feature type="binding site" description="axial binding residue" evidence="8">
    <location>
        <position position="463"/>
    </location>
    <ligand>
        <name>heme</name>
        <dbReference type="ChEBI" id="CHEBI:30413"/>
    </ligand>
    <ligandPart>
        <name>Fe</name>
        <dbReference type="ChEBI" id="CHEBI:18248"/>
    </ligandPart>
</feature>
<evidence type="ECO:0000256" key="10">
    <source>
        <dbReference type="SAM" id="Phobius"/>
    </source>
</evidence>
<dbReference type="GO" id="GO:0004497">
    <property type="term" value="F:monooxygenase activity"/>
    <property type="evidence" value="ECO:0007669"/>
    <property type="project" value="UniProtKB-KW"/>
</dbReference>
<dbReference type="Pfam" id="PF00067">
    <property type="entry name" value="p450"/>
    <property type="match status" value="1"/>
</dbReference>
<dbReference type="GO" id="GO:0016705">
    <property type="term" value="F:oxidoreductase activity, acting on paired donors, with incorporation or reduction of molecular oxygen"/>
    <property type="evidence" value="ECO:0007669"/>
    <property type="project" value="InterPro"/>
</dbReference>
<proteinExistence type="inferred from homology"/>
<accession>A0A2C5XLD9</accession>
<evidence type="ECO:0000256" key="1">
    <source>
        <dbReference type="ARBA" id="ARBA00001971"/>
    </source>
</evidence>
<keyword evidence="3 8" id="KW-0349">Heme</keyword>
<dbReference type="PRINTS" id="PR00463">
    <property type="entry name" value="EP450I"/>
</dbReference>
<evidence type="ECO:0000256" key="5">
    <source>
        <dbReference type="ARBA" id="ARBA00023002"/>
    </source>
</evidence>
<evidence type="ECO:0000313" key="12">
    <source>
        <dbReference type="Proteomes" id="UP000226192"/>
    </source>
</evidence>
<keyword evidence="4 8" id="KW-0479">Metal-binding</keyword>
<dbReference type="InterPro" id="IPR017972">
    <property type="entry name" value="Cyt_P450_CS"/>
</dbReference>
<keyword evidence="6 8" id="KW-0408">Iron</keyword>
<protein>
    <recommendedName>
        <fullName evidence="13">Cytochrome P450</fullName>
    </recommendedName>
</protein>
<dbReference type="GO" id="GO:0005506">
    <property type="term" value="F:iron ion binding"/>
    <property type="evidence" value="ECO:0007669"/>
    <property type="project" value="InterPro"/>
</dbReference>
<dbReference type="SUPFAM" id="SSF48264">
    <property type="entry name" value="Cytochrome P450"/>
    <property type="match status" value="1"/>
</dbReference>
<keyword evidence="10" id="KW-0812">Transmembrane</keyword>
<comment type="cofactor">
    <cofactor evidence="1 8">
        <name>heme</name>
        <dbReference type="ChEBI" id="CHEBI:30413"/>
    </cofactor>
</comment>
<keyword evidence="7 9" id="KW-0503">Monooxygenase</keyword>
<gene>
    <name evidence="11" type="ORF">CDD81_7403</name>
</gene>
<keyword evidence="12" id="KW-1185">Reference proteome</keyword>
<reference evidence="11 12" key="1">
    <citation type="submission" date="2017-06" db="EMBL/GenBank/DDBJ databases">
        <title>Ant-infecting Ophiocordyceps genomes reveal a high diversity of potential behavioral manipulation genes and a possible major role for enterotoxins.</title>
        <authorList>
            <person name="De Bekker C."/>
            <person name="Evans H.C."/>
            <person name="Brachmann A."/>
            <person name="Hughes D.P."/>
        </authorList>
    </citation>
    <scope>NUCLEOTIDE SEQUENCE [LARGE SCALE GENOMIC DNA]</scope>
    <source>
        <strain evidence="11 12">Map64</strain>
    </source>
</reference>
<feature type="transmembrane region" description="Helical" evidence="10">
    <location>
        <begin position="12"/>
        <end position="37"/>
    </location>
</feature>
<comment type="caution">
    <text evidence="11">The sequence shown here is derived from an EMBL/GenBank/DDBJ whole genome shotgun (WGS) entry which is preliminary data.</text>
</comment>
<dbReference type="CDD" id="cd11062">
    <property type="entry name" value="CYP58-like"/>
    <property type="match status" value="1"/>
</dbReference>
<dbReference type="Gene3D" id="1.10.630.10">
    <property type="entry name" value="Cytochrome P450"/>
    <property type="match status" value="1"/>
</dbReference>
<evidence type="ECO:0000256" key="9">
    <source>
        <dbReference type="RuleBase" id="RU000461"/>
    </source>
</evidence>
<dbReference type="AlphaFoldDB" id="A0A2C5XLD9"/>
<dbReference type="InterPro" id="IPR001128">
    <property type="entry name" value="Cyt_P450"/>
</dbReference>
<dbReference type="InterPro" id="IPR050121">
    <property type="entry name" value="Cytochrome_P450_monoxygenase"/>
</dbReference>
<evidence type="ECO:0000256" key="2">
    <source>
        <dbReference type="ARBA" id="ARBA00010617"/>
    </source>
</evidence>
<evidence type="ECO:0008006" key="13">
    <source>
        <dbReference type="Google" id="ProtNLM"/>
    </source>
</evidence>
<evidence type="ECO:0000256" key="6">
    <source>
        <dbReference type="ARBA" id="ARBA00023004"/>
    </source>
</evidence>
<dbReference type="GO" id="GO:0020037">
    <property type="term" value="F:heme binding"/>
    <property type="evidence" value="ECO:0007669"/>
    <property type="project" value="InterPro"/>
</dbReference>
<dbReference type="InterPro" id="IPR002401">
    <property type="entry name" value="Cyt_P450_E_grp-I"/>
</dbReference>
<keyword evidence="5 9" id="KW-0560">Oxidoreductase</keyword>
<evidence type="ECO:0000313" key="11">
    <source>
        <dbReference type="EMBL" id="PHH66348.1"/>
    </source>
</evidence>
<name>A0A2C5XLD9_9HYPO</name>
<dbReference type="OrthoDB" id="3945418at2759"/>
<dbReference type="EMBL" id="NJET01000008">
    <property type="protein sequence ID" value="PHH66348.1"/>
    <property type="molecule type" value="Genomic_DNA"/>
</dbReference>
<keyword evidence="10" id="KW-0472">Membrane</keyword>
<dbReference type="InterPro" id="IPR036396">
    <property type="entry name" value="Cyt_P450_sf"/>
</dbReference>
<dbReference type="STRING" id="1399860.A0A2C5XLD9"/>
<keyword evidence="10" id="KW-1133">Transmembrane helix</keyword>
<dbReference type="PROSITE" id="PS00086">
    <property type="entry name" value="CYTOCHROME_P450"/>
    <property type="match status" value="1"/>
</dbReference>